<comment type="caution">
    <text evidence="7">The sequence shown here is derived from an EMBL/GenBank/DDBJ whole genome shotgun (WGS) entry which is preliminary data.</text>
</comment>
<evidence type="ECO:0000256" key="3">
    <source>
        <dbReference type="ARBA" id="ARBA00022490"/>
    </source>
</evidence>
<comment type="subcellular location">
    <subcellularLocation>
        <location evidence="1">Cytoplasm</location>
    </subcellularLocation>
</comment>
<dbReference type="InterPro" id="IPR023796">
    <property type="entry name" value="Serpin_dom"/>
</dbReference>
<dbReference type="PROSITE" id="PS00284">
    <property type="entry name" value="SERPIN"/>
    <property type="match status" value="1"/>
</dbReference>
<dbReference type="Pfam" id="PF00079">
    <property type="entry name" value="Serpin"/>
    <property type="match status" value="1"/>
</dbReference>
<evidence type="ECO:0000313" key="8">
    <source>
        <dbReference type="Proteomes" id="UP000525416"/>
    </source>
</evidence>
<gene>
    <name evidence="7" type="primary">Serpinb2</name>
    <name evidence="7" type="ORF">RYNNIG_R12049</name>
</gene>
<dbReference type="SMART" id="SM00093">
    <property type="entry name" value="SERPIN"/>
    <property type="match status" value="1"/>
</dbReference>
<dbReference type="InterPro" id="IPR042178">
    <property type="entry name" value="Serpin_sf_1"/>
</dbReference>
<feature type="non-terminal residue" evidence="7">
    <location>
        <position position="161"/>
    </location>
</feature>
<name>A0A7L1JTY1_RYNNI</name>
<dbReference type="GO" id="GO:0004867">
    <property type="term" value="F:serine-type endopeptidase inhibitor activity"/>
    <property type="evidence" value="ECO:0007669"/>
    <property type="project" value="UniProtKB-KW"/>
</dbReference>
<keyword evidence="5" id="KW-0722">Serine protease inhibitor</keyword>
<accession>A0A7L1JTY1</accession>
<dbReference type="Gene3D" id="2.30.39.10">
    <property type="entry name" value="Alpha-1-antitrypsin, domain 1"/>
    <property type="match status" value="1"/>
</dbReference>
<evidence type="ECO:0000313" key="7">
    <source>
        <dbReference type="EMBL" id="NXN53376.1"/>
    </source>
</evidence>
<keyword evidence="8" id="KW-1185">Reference proteome</keyword>
<sequence length="161" mass="18368">LPYIGEVFSMFLLLPENICDESTGFQQLESAVTYEKLAEWTDMKNVYPQKITLYLPQFRIEESCELIPVLWALGMRDDFILEQADFSGLSRKPGMFISEAIHKSIVEVNEEGTEAAAATGAVKIPLSRHITYEFRADHPFLFLIKHNLSKNILFFGRCCSP</sequence>
<evidence type="ECO:0000259" key="6">
    <source>
        <dbReference type="SMART" id="SM00093"/>
    </source>
</evidence>
<dbReference type="PANTHER" id="PTHR11461:SF180">
    <property type="entry name" value="LEUKOCYTE ELASTASE INHIBITOR"/>
    <property type="match status" value="1"/>
</dbReference>
<comment type="similarity">
    <text evidence="2">Belongs to the serpin family. Ov-serpin subfamily.</text>
</comment>
<dbReference type="GO" id="GO:0005737">
    <property type="term" value="C:cytoplasm"/>
    <property type="evidence" value="ECO:0007669"/>
    <property type="project" value="UniProtKB-SubCell"/>
</dbReference>
<reference evidence="7 8" key="1">
    <citation type="submission" date="2019-09" db="EMBL/GenBank/DDBJ databases">
        <title>Bird 10,000 Genomes (B10K) Project - Family phase.</title>
        <authorList>
            <person name="Zhang G."/>
        </authorList>
    </citation>
    <scope>NUCLEOTIDE SEQUENCE [LARGE SCALE GENOMIC DNA]</scope>
    <source>
        <strain evidence="7">B10K-DU-002-16</strain>
        <tissue evidence="7">Muscle</tissue>
    </source>
</reference>
<dbReference type="InterPro" id="IPR036186">
    <property type="entry name" value="Serpin_sf"/>
</dbReference>
<dbReference type="EMBL" id="VXBH01003575">
    <property type="protein sequence ID" value="NXN53376.1"/>
    <property type="molecule type" value="Genomic_DNA"/>
</dbReference>
<dbReference type="InterPro" id="IPR000215">
    <property type="entry name" value="Serpin_fam"/>
</dbReference>
<dbReference type="OrthoDB" id="671595at2759"/>
<protein>
    <submittedName>
        <fullName evidence="7">PAI2 inhibitor</fullName>
    </submittedName>
</protein>
<evidence type="ECO:0000256" key="4">
    <source>
        <dbReference type="ARBA" id="ARBA00022690"/>
    </source>
</evidence>
<dbReference type="Gene3D" id="3.30.497.10">
    <property type="entry name" value="Antithrombin, subunit I, domain 2"/>
    <property type="match status" value="1"/>
</dbReference>
<dbReference type="SUPFAM" id="SSF56574">
    <property type="entry name" value="Serpins"/>
    <property type="match status" value="1"/>
</dbReference>
<proteinExistence type="inferred from homology"/>
<dbReference type="GO" id="GO:0005615">
    <property type="term" value="C:extracellular space"/>
    <property type="evidence" value="ECO:0007669"/>
    <property type="project" value="InterPro"/>
</dbReference>
<feature type="domain" description="Serpin" evidence="6">
    <location>
        <begin position="1"/>
        <end position="161"/>
    </location>
</feature>
<evidence type="ECO:0000256" key="1">
    <source>
        <dbReference type="ARBA" id="ARBA00004496"/>
    </source>
</evidence>
<evidence type="ECO:0000256" key="2">
    <source>
        <dbReference type="ARBA" id="ARBA00006426"/>
    </source>
</evidence>
<keyword evidence="3" id="KW-0963">Cytoplasm</keyword>
<dbReference type="InterPro" id="IPR023795">
    <property type="entry name" value="Serpin_CS"/>
</dbReference>
<evidence type="ECO:0000256" key="5">
    <source>
        <dbReference type="ARBA" id="ARBA00022900"/>
    </source>
</evidence>
<keyword evidence="4" id="KW-0646">Protease inhibitor</keyword>
<feature type="non-terminal residue" evidence="7">
    <location>
        <position position="1"/>
    </location>
</feature>
<organism evidence="7 8">
    <name type="scientific">Rynchops niger</name>
    <name type="common">Black skimmer</name>
    <dbReference type="NCBI Taxonomy" id="227184"/>
    <lineage>
        <taxon>Eukaryota</taxon>
        <taxon>Metazoa</taxon>
        <taxon>Chordata</taxon>
        <taxon>Craniata</taxon>
        <taxon>Vertebrata</taxon>
        <taxon>Euteleostomi</taxon>
        <taxon>Archelosauria</taxon>
        <taxon>Archosauria</taxon>
        <taxon>Dinosauria</taxon>
        <taxon>Saurischia</taxon>
        <taxon>Theropoda</taxon>
        <taxon>Coelurosauria</taxon>
        <taxon>Aves</taxon>
        <taxon>Neognathae</taxon>
        <taxon>Neoaves</taxon>
        <taxon>Charadriiformes</taxon>
        <taxon>Laridae</taxon>
        <taxon>Rynchops</taxon>
    </lineage>
</organism>
<dbReference type="Proteomes" id="UP000525416">
    <property type="component" value="Unassembled WGS sequence"/>
</dbReference>
<dbReference type="PANTHER" id="PTHR11461">
    <property type="entry name" value="SERINE PROTEASE INHIBITOR, SERPIN"/>
    <property type="match status" value="1"/>
</dbReference>
<dbReference type="AlphaFoldDB" id="A0A7L1JTY1"/>
<dbReference type="InterPro" id="IPR042185">
    <property type="entry name" value="Serpin_sf_2"/>
</dbReference>